<accession>C5KJ68</accession>
<feature type="non-terminal residue" evidence="2">
    <location>
        <position position="1"/>
    </location>
</feature>
<evidence type="ECO:0000256" key="1">
    <source>
        <dbReference type="SAM" id="MobiDB-lite"/>
    </source>
</evidence>
<feature type="non-terminal residue" evidence="2">
    <location>
        <position position="199"/>
    </location>
</feature>
<name>C5KJ68_PERM5</name>
<sequence length="199" mass="22595">RARAYQKPTDPILTMQRLVSLKMKSGSCLATFIETFDKYKREYERNSGPLPPSYCTSLLITMLAAPHREAALGIRRSNTSLSYEDLTKELLSEEALRSVKEVSTPSEALPKIPLTEISANFRPNSKNRAGQQQRRGNRSERRVRCIRCMDKDPNCSGTAKTCPARMPQDKSDRCNRCNRPKKFCPSTSTCTQRDVVRCE</sequence>
<dbReference type="EMBL" id="GG673578">
    <property type="protein sequence ID" value="EER15475.1"/>
    <property type="molecule type" value="Genomic_DNA"/>
</dbReference>
<dbReference type="RefSeq" id="XP_002783679.1">
    <property type="nucleotide sequence ID" value="XM_002783633.1"/>
</dbReference>
<reference evidence="2 3" key="1">
    <citation type="submission" date="2008-07" db="EMBL/GenBank/DDBJ databases">
        <authorList>
            <person name="El-Sayed N."/>
            <person name="Caler E."/>
            <person name="Inman J."/>
            <person name="Amedeo P."/>
            <person name="Hass B."/>
            <person name="Wortman J."/>
        </authorList>
    </citation>
    <scope>NUCLEOTIDE SEQUENCE [LARGE SCALE GENOMIC DNA]</scope>
    <source>
        <strain evidence="3">ATCC 50983 / TXsc</strain>
    </source>
</reference>
<protein>
    <submittedName>
        <fullName evidence="2">Uncharacterized protein</fullName>
    </submittedName>
</protein>
<dbReference type="Proteomes" id="UP000007800">
    <property type="component" value="Unassembled WGS sequence"/>
</dbReference>
<keyword evidence="3" id="KW-1185">Reference proteome</keyword>
<gene>
    <name evidence="2" type="ORF">Pmar_PMAR001308</name>
</gene>
<dbReference type="GeneID" id="9046236"/>
<proteinExistence type="predicted"/>
<organism evidence="3">
    <name type="scientific">Perkinsus marinus (strain ATCC 50983 / TXsc)</name>
    <dbReference type="NCBI Taxonomy" id="423536"/>
    <lineage>
        <taxon>Eukaryota</taxon>
        <taxon>Sar</taxon>
        <taxon>Alveolata</taxon>
        <taxon>Perkinsozoa</taxon>
        <taxon>Perkinsea</taxon>
        <taxon>Perkinsida</taxon>
        <taxon>Perkinsidae</taxon>
        <taxon>Perkinsus</taxon>
    </lineage>
</organism>
<feature type="region of interest" description="Disordered" evidence="1">
    <location>
        <begin position="118"/>
        <end position="141"/>
    </location>
</feature>
<dbReference type="InParanoid" id="C5KJ68"/>
<evidence type="ECO:0000313" key="3">
    <source>
        <dbReference type="Proteomes" id="UP000007800"/>
    </source>
</evidence>
<dbReference type="AlphaFoldDB" id="C5KJ68"/>
<evidence type="ECO:0000313" key="2">
    <source>
        <dbReference type="EMBL" id="EER15475.1"/>
    </source>
</evidence>